<evidence type="ECO:0000313" key="1">
    <source>
        <dbReference type="EMBL" id="DAF60657.1"/>
    </source>
</evidence>
<sequence>MTRDDIIKLAREAGLSRVQADLLELGKDVSFDIEMLDAFAALVAAAEREACIRDCDGVDLVGADECIAAIRARGQA</sequence>
<organism evidence="1">
    <name type="scientific">Podoviridae sp. ctwJH20</name>
    <dbReference type="NCBI Taxonomy" id="2827753"/>
    <lineage>
        <taxon>Viruses</taxon>
        <taxon>Duplodnaviria</taxon>
        <taxon>Heunggongvirae</taxon>
        <taxon>Uroviricota</taxon>
        <taxon>Caudoviricetes</taxon>
    </lineage>
</organism>
<protein>
    <submittedName>
        <fullName evidence="1">Uncharacterized protein</fullName>
    </submittedName>
</protein>
<accession>A0A8S5TBK3</accession>
<reference evidence="1" key="1">
    <citation type="journal article" date="2021" name="Proc. Natl. Acad. Sci. U.S.A.">
        <title>A Catalog of Tens of Thousands of Viruses from Human Metagenomes Reveals Hidden Associations with Chronic Diseases.</title>
        <authorList>
            <person name="Tisza M.J."/>
            <person name="Buck C.B."/>
        </authorList>
    </citation>
    <scope>NUCLEOTIDE SEQUENCE</scope>
    <source>
        <strain evidence="1">CtwJH20</strain>
    </source>
</reference>
<dbReference type="EMBL" id="BK032792">
    <property type="protein sequence ID" value="DAF60657.1"/>
    <property type="molecule type" value="Genomic_DNA"/>
</dbReference>
<name>A0A8S5TBK3_9CAUD</name>
<proteinExistence type="predicted"/>